<proteinExistence type="predicted"/>
<name>A0ABV9NUT0_9BACI</name>
<dbReference type="RefSeq" id="WP_377908329.1">
    <property type="nucleotide sequence ID" value="NZ_JBHSGK010000003.1"/>
</dbReference>
<comment type="caution">
    <text evidence="1">The sequence shown here is derived from an EMBL/GenBank/DDBJ whole genome shotgun (WGS) entry which is preliminary data.</text>
</comment>
<keyword evidence="2" id="KW-1185">Reference proteome</keyword>
<evidence type="ECO:0008006" key="3">
    <source>
        <dbReference type="Google" id="ProtNLM"/>
    </source>
</evidence>
<dbReference type="Proteomes" id="UP001595896">
    <property type="component" value="Unassembled WGS sequence"/>
</dbReference>
<dbReference type="EMBL" id="JBHSGK010000003">
    <property type="protein sequence ID" value="MFC4735709.1"/>
    <property type="molecule type" value="Genomic_DNA"/>
</dbReference>
<evidence type="ECO:0000313" key="1">
    <source>
        <dbReference type="EMBL" id="MFC4735709.1"/>
    </source>
</evidence>
<reference evidence="2" key="1">
    <citation type="journal article" date="2019" name="Int. J. Syst. Evol. Microbiol.">
        <title>The Global Catalogue of Microorganisms (GCM) 10K type strain sequencing project: providing services to taxonomists for standard genome sequencing and annotation.</title>
        <authorList>
            <consortium name="The Broad Institute Genomics Platform"/>
            <consortium name="The Broad Institute Genome Sequencing Center for Infectious Disease"/>
            <person name="Wu L."/>
            <person name="Ma J."/>
        </authorList>
    </citation>
    <scope>NUCLEOTIDE SEQUENCE [LARGE SCALE GENOMIC DNA]</scope>
    <source>
        <strain evidence="2">JCM 12165</strain>
    </source>
</reference>
<gene>
    <name evidence="1" type="ORF">ACFO4L_03835</name>
</gene>
<sequence length="257" mass="29815">MLRKADIYFDNNIQQAKPGDHYIVRINQDPQSLRLTPASLTHVCSHYNVVVLHLNISTNDAFQQGTSVSRTAFLYELFLHAAEPYGTDVQVASASLPKEKAAKKHVTSVQTWFEKTKTPASYLSRSYFTFLPKLFHSFILTKQHENTVLIKMFGKTMLHLEHDPTPFSPEVDAWIVKGGLLSHRDNRSKARLWFMRSDLKPGLTYAAITHFQPAMPWMLYKLIQAPLHQFVMKQFAEKRYRLSRRFRRDPRHSSTPN</sequence>
<accession>A0ABV9NUT0</accession>
<evidence type="ECO:0000313" key="2">
    <source>
        <dbReference type="Proteomes" id="UP001595896"/>
    </source>
</evidence>
<organism evidence="1 2">
    <name type="scientific">Bacillus daqingensis</name>
    <dbReference type="NCBI Taxonomy" id="872396"/>
    <lineage>
        <taxon>Bacteria</taxon>
        <taxon>Bacillati</taxon>
        <taxon>Bacillota</taxon>
        <taxon>Bacilli</taxon>
        <taxon>Bacillales</taxon>
        <taxon>Bacillaceae</taxon>
        <taxon>Bacillus</taxon>
    </lineage>
</organism>
<protein>
    <recommendedName>
        <fullName evidence="3">DUF393 domain-containing protein</fullName>
    </recommendedName>
</protein>